<dbReference type="CDD" id="cd00063">
    <property type="entry name" value="FN3"/>
    <property type="match status" value="1"/>
</dbReference>
<evidence type="ECO:0000313" key="4">
    <source>
        <dbReference type="EMBL" id="AET39036.1"/>
    </source>
</evidence>
<keyword evidence="1" id="KW-0175">Coiled coil</keyword>
<dbReference type="FunCoup" id="G8JQQ2">
    <property type="interactions" value="32"/>
</dbReference>
<evidence type="ECO:0000256" key="1">
    <source>
        <dbReference type="SAM" id="Coils"/>
    </source>
</evidence>
<evidence type="ECO:0000313" key="5">
    <source>
        <dbReference type="Proteomes" id="UP000006790"/>
    </source>
</evidence>
<sequence length="789" mass="89475">MVSNIAFTLAAIIWLFYRLCLFLNIPVLTVVKSLNVVIPHATKISIDGITANCITFRWENEPRTSIDGTSVSNYTVYLNGLKIGTFPNRPESLFTSCSLRNLAPLTRYRIDVITVSEDGFTNNLPSLYVTTSADDVGAPQYNGHCVYTEQGNISKDIGFPATRTMFDEKEQQCCMNAAKAVIPNTDAISVLSCSFTSMQCLERLSNDALKQILAQTQLQLCDVLKQQKSIVDEFEVTKERLQLDLDEIKLQWSQETDLRKSLKAKLKTIVNSKALCELKREKLIKAVELCNNKLEKMRAEMEHWAFESKEKYDLNALTESYTLEMNKVLHQIRSLDGQLEELQREISYIDEKNKKLVQLRRILDTMNDNQNSSTKFNWHALTKKINEFNKNEPFSNYSSKFLSNFPVDIPLVQLIKEEDERDTMLALEWRSRRIKYIRRIEYLEQMWERVNLTNNQYKSAMRLQRCQALTPQLPNEANSNPNSNAIPIVMTPKLMLHDPPTYSEPDQLSPLLIQTVTNAFPNPTATYSTWSQHKQQQTSPYSYAEEDEVSFEYEDANHLLSGLQSIISEADSHNNCISTSKVFTNDELDNYWAQTNSGIDNRFLKNATNDLVSNTLEPPMQQPKPISVINAKTLLSPGNSRSHGTTAQSLLASMNDNVPSLTKDIPTTITGGNMDDLGSFSSNLQQTISHNSPLVSPIREPILPTDTGFHSPNFNIWHNTHIPGTPGYYVSVENSQGHLELPPDQHNMPPPLWSFNHLLDHPLTSSNSEEMDGNENNNPSASIANLNFE</sequence>
<feature type="region of interest" description="Disordered" evidence="2">
    <location>
        <begin position="763"/>
        <end position="789"/>
    </location>
</feature>
<dbReference type="OrthoDB" id="5572782at2759"/>
<dbReference type="KEGG" id="erc:Ecym_3565"/>
<dbReference type="SUPFAM" id="SSF49265">
    <property type="entry name" value="Fibronectin type III"/>
    <property type="match status" value="1"/>
</dbReference>
<accession>G8JQQ2</accession>
<dbReference type="InterPro" id="IPR013783">
    <property type="entry name" value="Ig-like_fold"/>
</dbReference>
<reference evidence="5" key="1">
    <citation type="journal article" date="2012" name="G3 (Bethesda)">
        <title>Pichia sorbitophila, an interspecies yeast hybrid reveals early steps of genome resolution following polyploidization.</title>
        <authorList>
            <person name="Leh Louis V."/>
            <person name="Despons L."/>
            <person name="Friedrich A."/>
            <person name="Martin T."/>
            <person name="Durrens P."/>
            <person name="Casaregola S."/>
            <person name="Neuveglise C."/>
            <person name="Fairhead C."/>
            <person name="Marck C."/>
            <person name="Cruz J.A."/>
            <person name="Straub M.L."/>
            <person name="Kugler V."/>
            <person name="Sacerdot C."/>
            <person name="Uzunov Z."/>
            <person name="Thierry A."/>
            <person name="Weiss S."/>
            <person name="Bleykasten C."/>
            <person name="De Montigny J."/>
            <person name="Jacques N."/>
            <person name="Jung P."/>
            <person name="Lemaire M."/>
            <person name="Mallet S."/>
            <person name="Morel G."/>
            <person name="Richard G.F."/>
            <person name="Sarkar A."/>
            <person name="Savel G."/>
            <person name="Schacherer J."/>
            <person name="Seret M.L."/>
            <person name="Talla E."/>
            <person name="Samson G."/>
            <person name="Jubin C."/>
            <person name="Poulain J."/>
            <person name="Vacherie B."/>
            <person name="Barbe V."/>
            <person name="Pelletier E."/>
            <person name="Sherman D.J."/>
            <person name="Westhof E."/>
            <person name="Weissenbach J."/>
            <person name="Baret P.V."/>
            <person name="Wincker P."/>
            <person name="Gaillardin C."/>
            <person name="Dujon B."/>
            <person name="Souciet J.L."/>
        </authorList>
    </citation>
    <scope>NUCLEOTIDE SEQUENCE [LARGE SCALE GENOMIC DNA]</scope>
    <source>
        <strain evidence="5">CBS 270.75 / DBVPG 7215 / KCTC 17166 / NRRL Y-17582</strain>
    </source>
</reference>
<dbReference type="GeneID" id="11471125"/>
<evidence type="ECO:0000259" key="3">
    <source>
        <dbReference type="PROSITE" id="PS50853"/>
    </source>
</evidence>
<gene>
    <name evidence="4" type="ordered locus">Ecym_3565</name>
</gene>
<dbReference type="EMBL" id="CP002499">
    <property type="protein sequence ID" value="AET39036.1"/>
    <property type="molecule type" value="Genomic_DNA"/>
</dbReference>
<name>G8JQQ2_ERECY</name>
<dbReference type="eggNOG" id="ENOG502R2RI">
    <property type="taxonomic scope" value="Eukaryota"/>
</dbReference>
<dbReference type="HOGENOM" id="CLU_012632_1_0_1"/>
<dbReference type="InterPro" id="IPR003961">
    <property type="entry name" value="FN3_dom"/>
</dbReference>
<dbReference type="OMA" id="NYSKGFT"/>
<organism evidence="4 5">
    <name type="scientific">Eremothecium cymbalariae (strain CBS 270.75 / DBVPG 7215 / KCTC 17166 / NRRL Y-17582)</name>
    <name type="common">Yeast</name>
    <dbReference type="NCBI Taxonomy" id="931890"/>
    <lineage>
        <taxon>Eukaryota</taxon>
        <taxon>Fungi</taxon>
        <taxon>Dikarya</taxon>
        <taxon>Ascomycota</taxon>
        <taxon>Saccharomycotina</taxon>
        <taxon>Saccharomycetes</taxon>
        <taxon>Saccharomycetales</taxon>
        <taxon>Saccharomycetaceae</taxon>
        <taxon>Eremothecium</taxon>
    </lineage>
</organism>
<dbReference type="Proteomes" id="UP000006790">
    <property type="component" value="Chromosome 3"/>
</dbReference>
<dbReference type="InterPro" id="IPR036116">
    <property type="entry name" value="FN3_sf"/>
</dbReference>
<dbReference type="Gene3D" id="2.60.40.10">
    <property type="entry name" value="Immunoglobulins"/>
    <property type="match status" value="1"/>
</dbReference>
<dbReference type="PROSITE" id="PS50853">
    <property type="entry name" value="FN3"/>
    <property type="match status" value="1"/>
</dbReference>
<feature type="domain" description="Fibronectin type-III" evidence="3">
    <location>
        <begin position="40"/>
        <end position="134"/>
    </location>
</feature>
<keyword evidence="5" id="KW-1185">Reference proteome</keyword>
<dbReference type="InParanoid" id="G8JQQ2"/>
<feature type="coiled-coil region" evidence="1">
    <location>
        <begin position="325"/>
        <end position="369"/>
    </location>
</feature>
<dbReference type="AlphaFoldDB" id="G8JQQ2"/>
<protein>
    <recommendedName>
        <fullName evidence="3">Fibronectin type-III domain-containing protein</fullName>
    </recommendedName>
</protein>
<dbReference type="RefSeq" id="XP_003645853.1">
    <property type="nucleotide sequence ID" value="XM_003645805.1"/>
</dbReference>
<proteinExistence type="predicted"/>
<evidence type="ECO:0000256" key="2">
    <source>
        <dbReference type="SAM" id="MobiDB-lite"/>
    </source>
</evidence>